<evidence type="ECO:0000313" key="8">
    <source>
        <dbReference type="EMBL" id="QUE50460.1"/>
    </source>
</evidence>
<dbReference type="AlphaFoldDB" id="A0A975IZW2"/>
<dbReference type="PRINTS" id="PR01021">
    <property type="entry name" value="OMPADOMAIN"/>
</dbReference>
<evidence type="ECO:0000256" key="6">
    <source>
        <dbReference type="SAM" id="Phobius"/>
    </source>
</evidence>
<dbReference type="Gene3D" id="3.30.1330.60">
    <property type="entry name" value="OmpA-like domain"/>
    <property type="match status" value="1"/>
</dbReference>
<evidence type="ECO:0000256" key="2">
    <source>
        <dbReference type="ARBA" id="ARBA00023136"/>
    </source>
</evidence>
<reference evidence="8" key="1">
    <citation type="submission" date="2021-04" db="EMBL/GenBank/DDBJ databases">
        <title>Luteolibacter sp. 32A isolated from the skin of an Anderson's salamander (Ambystoma andersonii).</title>
        <authorList>
            <person name="Spergser J."/>
            <person name="Busse H.-J."/>
        </authorList>
    </citation>
    <scope>NUCLEOTIDE SEQUENCE</scope>
    <source>
        <strain evidence="8">32A</strain>
    </source>
</reference>
<protein>
    <submittedName>
        <fullName evidence="8">OmpA family protein</fullName>
    </submittedName>
</protein>
<dbReference type="PROSITE" id="PS51123">
    <property type="entry name" value="OMPA_2"/>
    <property type="match status" value="1"/>
</dbReference>
<proteinExistence type="predicted"/>
<keyword evidence="2 4" id="KW-0472">Membrane</keyword>
<evidence type="ECO:0000256" key="4">
    <source>
        <dbReference type="PROSITE-ProRule" id="PRU00473"/>
    </source>
</evidence>
<keyword evidence="3" id="KW-0998">Cell outer membrane</keyword>
<dbReference type="InterPro" id="IPR036737">
    <property type="entry name" value="OmpA-like_sf"/>
</dbReference>
<name>A0A975IZW2_9BACT</name>
<dbReference type="InterPro" id="IPR050330">
    <property type="entry name" value="Bact_OuterMem_StrucFunc"/>
</dbReference>
<evidence type="ECO:0000256" key="3">
    <source>
        <dbReference type="ARBA" id="ARBA00023237"/>
    </source>
</evidence>
<evidence type="ECO:0000259" key="7">
    <source>
        <dbReference type="PROSITE" id="PS51123"/>
    </source>
</evidence>
<keyword evidence="9" id="KW-1185">Reference proteome</keyword>
<feature type="transmembrane region" description="Helical" evidence="6">
    <location>
        <begin position="7"/>
        <end position="29"/>
    </location>
</feature>
<dbReference type="Proteomes" id="UP000676169">
    <property type="component" value="Chromosome"/>
</dbReference>
<dbReference type="KEGG" id="lamb:KBB96_16535"/>
<evidence type="ECO:0000256" key="5">
    <source>
        <dbReference type="SAM" id="MobiDB-lite"/>
    </source>
</evidence>
<dbReference type="EMBL" id="CP073100">
    <property type="protein sequence ID" value="QUE50460.1"/>
    <property type="molecule type" value="Genomic_DNA"/>
</dbReference>
<dbReference type="RefSeq" id="WP_211630600.1">
    <property type="nucleotide sequence ID" value="NZ_CP073100.1"/>
</dbReference>
<dbReference type="InterPro" id="IPR006665">
    <property type="entry name" value="OmpA-like"/>
</dbReference>
<comment type="subcellular location">
    <subcellularLocation>
        <location evidence="1">Cell outer membrane</location>
    </subcellularLocation>
</comment>
<dbReference type="PANTHER" id="PTHR30329:SF21">
    <property type="entry name" value="LIPOPROTEIN YIAD-RELATED"/>
    <property type="match status" value="1"/>
</dbReference>
<dbReference type="PANTHER" id="PTHR30329">
    <property type="entry name" value="STATOR ELEMENT OF FLAGELLAR MOTOR COMPLEX"/>
    <property type="match status" value="1"/>
</dbReference>
<dbReference type="InterPro" id="IPR006664">
    <property type="entry name" value="OMP_bac"/>
</dbReference>
<dbReference type="CDD" id="cd07185">
    <property type="entry name" value="OmpA_C-like"/>
    <property type="match status" value="1"/>
</dbReference>
<organism evidence="8 9">
    <name type="scientific">Luteolibacter ambystomatis</name>
    <dbReference type="NCBI Taxonomy" id="2824561"/>
    <lineage>
        <taxon>Bacteria</taxon>
        <taxon>Pseudomonadati</taxon>
        <taxon>Verrucomicrobiota</taxon>
        <taxon>Verrucomicrobiia</taxon>
        <taxon>Verrucomicrobiales</taxon>
        <taxon>Verrucomicrobiaceae</taxon>
        <taxon>Luteolibacter</taxon>
    </lineage>
</organism>
<sequence length="441" mass="48296">MAESRSKLPYIFLSITLVLSGIVAVILAMRHRHEETPREMIAPKVPAVDLKPKVPVPTLNERQPGGDPATKPGDLGLGPIAADPAALVARIGKALEAGDLDTAAKLIGKEALDERTAERLKALVGTSGFKLRQPPVREVGELERNELIRWALELDGADLGRDRIYLDLRRKDGKWLVEKLALPPGKEEAVPKAVLVDSLGIADAFLQAALHQNFQLAKEFVDSSTVSDAKIAGLCILFEEGNYKLRAEKPLRALMNKPGAAGYLANVETADGSQAAQFSLMLGQSTPTASWRVGEVNLDQLLDDYAKRFAGGDVYYTPLVKNPQGGDTLVLYFEFDQDQLGERTRRQLEIVAQILRTDPGKKLTISGHTDALGSKGYNNVLSEKRADVVRDFLATKGVSRQQIVTVAKGMTQPRRPNFTESGEDNPDGRRANRRTEIYLDF</sequence>
<keyword evidence="6" id="KW-0812">Transmembrane</keyword>
<feature type="region of interest" description="Disordered" evidence="5">
    <location>
        <begin position="411"/>
        <end position="434"/>
    </location>
</feature>
<keyword evidence="6" id="KW-1133">Transmembrane helix</keyword>
<evidence type="ECO:0000313" key="9">
    <source>
        <dbReference type="Proteomes" id="UP000676169"/>
    </source>
</evidence>
<accession>A0A975IZW2</accession>
<feature type="domain" description="OmpA-like" evidence="7">
    <location>
        <begin position="320"/>
        <end position="441"/>
    </location>
</feature>
<dbReference type="GO" id="GO:0009279">
    <property type="term" value="C:cell outer membrane"/>
    <property type="evidence" value="ECO:0007669"/>
    <property type="project" value="UniProtKB-SubCell"/>
</dbReference>
<gene>
    <name evidence="8" type="ORF">KBB96_16535</name>
</gene>
<evidence type="ECO:0000256" key="1">
    <source>
        <dbReference type="ARBA" id="ARBA00004442"/>
    </source>
</evidence>
<dbReference type="Pfam" id="PF00691">
    <property type="entry name" value="OmpA"/>
    <property type="match status" value="1"/>
</dbReference>
<dbReference type="SUPFAM" id="SSF103088">
    <property type="entry name" value="OmpA-like"/>
    <property type="match status" value="1"/>
</dbReference>